<gene>
    <name evidence="1" type="ORF">PPROV_001027300</name>
</gene>
<protein>
    <submittedName>
        <fullName evidence="1">Uncharacterized protein</fullName>
    </submittedName>
</protein>
<accession>A0A830HY83</accession>
<evidence type="ECO:0000313" key="2">
    <source>
        <dbReference type="Proteomes" id="UP000660262"/>
    </source>
</evidence>
<sequence length="96" mass="10626">MAAFNAEVAKELIELAKKCLDQHREGKRVNIETVNQDEFLHQILHAVEGADPAGLIETSFADTLGRANEGCWMHRGGKPSVFRSSDEFLVATAMKQ</sequence>
<comment type="caution">
    <text evidence="1">The sequence shown here is derived from an EMBL/GenBank/DDBJ whole genome shotgun (WGS) entry which is preliminary data.</text>
</comment>
<name>A0A830HY83_9CHLO</name>
<keyword evidence="2" id="KW-1185">Reference proteome</keyword>
<proteinExistence type="predicted"/>
<dbReference type="AlphaFoldDB" id="A0A830HY83"/>
<dbReference type="Proteomes" id="UP000660262">
    <property type="component" value="Unassembled WGS sequence"/>
</dbReference>
<evidence type="ECO:0000313" key="1">
    <source>
        <dbReference type="EMBL" id="GHP11545.1"/>
    </source>
</evidence>
<organism evidence="1 2">
    <name type="scientific">Pycnococcus provasolii</name>
    <dbReference type="NCBI Taxonomy" id="41880"/>
    <lineage>
        <taxon>Eukaryota</taxon>
        <taxon>Viridiplantae</taxon>
        <taxon>Chlorophyta</taxon>
        <taxon>Pseudoscourfieldiophyceae</taxon>
        <taxon>Pseudoscourfieldiales</taxon>
        <taxon>Pycnococcaceae</taxon>
        <taxon>Pycnococcus</taxon>
    </lineage>
</organism>
<reference evidence="1" key="1">
    <citation type="submission" date="2020-10" db="EMBL/GenBank/DDBJ databases">
        <title>Unveiling of a novel bifunctional photoreceptor, Dualchrome1, isolated from a cosmopolitan green alga.</title>
        <authorList>
            <person name="Suzuki S."/>
            <person name="Kawachi M."/>
        </authorList>
    </citation>
    <scope>NUCLEOTIDE SEQUENCE</scope>
    <source>
        <strain evidence="1">NIES 2893</strain>
    </source>
</reference>
<dbReference type="EMBL" id="BNJQ01000035">
    <property type="protein sequence ID" value="GHP11545.1"/>
    <property type="molecule type" value="Genomic_DNA"/>
</dbReference>